<comment type="caution">
    <text evidence="5">The sequence shown here is derived from an EMBL/GenBank/DDBJ whole genome shotgun (WGS) entry which is preliminary data.</text>
</comment>
<dbReference type="FunFam" id="3.40.50.720:FF:000009">
    <property type="entry name" value="Fatty oxidation complex, alpha subunit"/>
    <property type="match status" value="1"/>
</dbReference>
<evidence type="ECO:0000259" key="4">
    <source>
        <dbReference type="Pfam" id="PF02737"/>
    </source>
</evidence>
<dbReference type="PANTHER" id="PTHR48075:SF9">
    <property type="entry name" value="3-HYDROXYBUTYRYL-COA DEHYDROGENASE"/>
    <property type="match status" value="1"/>
</dbReference>
<dbReference type="InterPro" id="IPR013328">
    <property type="entry name" value="6PGD_dom2"/>
</dbReference>
<dbReference type="AlphaFoldDB" id="A0AA37V204"/>
<sequence length="295" mass="31796">MTQIRSVAVLGGGMMGSGIAHVCAAAGFETVVREVTAAMGQRAQQAVERSLARAVERGKLAADARDAALARLRYTTELDALAQCDLVIEAVVEDLEVKNRAWRELDAICRPDAIFATNTSSLTVAAMAAVTARADRVVGLHFFNPVPVMRLVEVVRTVTTSDATVAEAFAFARAIGKEPIAAKDVSGFVVNLLLVPYLFDAITQLERGIASVHDLDVGMKLGAGHPMGPLELCDFVGLDTLQRIGEIMFAEYRERRYAPPPLLRRMVLAGMHGRKSGRGFYDYTQDPPKPSALGL</sequence>
<feature type="site" description="Important for catalytic activity" evidence="2">
    <location>
        <position position="141"/>
    </location>
</feature>
<feature type="domain" description="3-hydroxyacyl-CoA dehydrogenase NAD binding" evidence="4">
    <location>
        <begin position="6"/>
        <end position="184"/>
    </location>
</feature>
<proteinExistence type="predicted"/>
<evidence type="ECO:0000256" key="2">
    <source>
        <dbReference type="PIRSR" id="PIRSR000105-1"/>
    </source>
</evidence>
<dbReference type="SUPFAM" id="SSF51735">
    <property type="entry name" value="NAD(P)-binding Rossmann-fold domains"/>
    <property type="match status" value="1"/>
</dbReference>
<accession>A0AA37V204</accession>
<evidence type="ECO:0000313" key="5">
    <source>
        <dbReference type="EMBL" id="GLC27070.1"/>
    </source>
</evidence>
<dbReference type="NCBIfam" id="NF005875">
    <property type="entry name" value="PRK07819.1"/>
    <property type="match status" value="1"/>
</dbReference>
<organism evidence="5 6">
    <name type="scientific">Roseisolibacter agri</name>
    <dbReference type="NCBI Taxonomy" id="2014610"/>
    <lineage>
        <taxon>Bacteria</taxon>
        <taxon>Pseudomonadati</taxon>
        <taxon>Gemmatimonadota</taxon>
        <taxon>Gemmatimonadia</taxon>
        <taxon>Gemmatimonadales</taxon>
        <taxon>Gemmatimonadaceae</taxon>
        <taxon>Roseisolibacter</taxon>
    </lineage>
</organism>
<dbReference type="InterPro" id="IPR022694">
    <property type="entry name" value="3-OHacyl-CoA_DH"/>
</dbReference>
<dbReference type="InterPro" id="IPR008927">
    <property type="entry name" value="6-PGluconate_DH-like_C_sf"/>
</dbReference>
<dbReference type="RefSeq" id="WP_284351516.1">
    <property type="nucleotide sequence ID" value="NZ_BRXS01000005.1"/>
</dbReference>
<feature type="domain" description="3-hydroxyacyl-CoA dehydrogenase C-terminal" evidence="3">
    <location>
        <begin position="187"/>
        <end position="283"/>
    </location>
</feature>
<reference evidence="5" key="1">
    <citation type="submission" date="2022-08" db="EMBL/GenBank/DDBJ databases">
        <title>Draft genome sequencing of Roseisolibacter agri AW1220.</title>
        <authorList>
            <person name="Tobiishi Y."/>
            <person name="Tonouchi A."/>
        </authorList>
    </citation>
    <scope>NUCLEOTIDE SEQUENCE</scope>
    <source>
        <strain evidence="5">AW1220</strain>
    </source>
</reference>
<dbReference type="InterPro" id="IPR006176">
    <property type="entry name" value="3-OHacyl-CoA_DH_NAD-bd"/>
</dbReference>
<keyword evidence="6" id="KW-1185">Reference proteome</keyword>
<gene>
    <name evidence="5" type="ORF">rosag_35830</name>
</gene>
<dbReference type="PANTHER" id="PTHR48075">
    <property type="entry name" value="3-HYDROXYACYL-COA DEHYDROGENASE FAMILY PROTEIN"/>
    <property type="match status" value="1"/>
</dbReference>
<dbReference type="Pfam" id="PF02737">
    <property type="entry name" value="3HCDH_N"/>
    <property type="match status" value="1"/>
</dbReference>
<dbReference type="GO" id="GO:0070403">
    <property type="term" value="F:NAD+ binding"/>
    <property type="evidence" value="ECO:0007669"/>
    <property type="project" value="InterPro"/>
</dbReference>
<evidence type="ECO:0000259" key="3">
    <source>
        <dbReference type="Pfam" id="PF00725"/>
    </source>
</evidence>
<dbReference type="SUPFAM" id="SSF48179">
    <property type="entry name" value="6-phosphogluconate dehydrogenase C-terminal domain-like"/>
    <property type="match status" value="1"/>
</dbReference>
<name>A0AA37V204_9BACT</name>
<dbReference type="GO" id="GO:0008691">
    <property type="term" value="F:3-hydroxybutyryl-CoA dehydrogenase activity"/>
    <property type="evidence" value="ECO:0007669"/>
    <property type="project" value="TreeGrafter"/>
</dbReference>
<evidence type="ECO:0000313" key="6">
    <source>
        <dbReference type="Proteomes" id="UP001161325"/>
    </source>
</evidence>
<dbReference type="Gene3D" id="3.40.50.720">
    <property type="entry name" value="NAD(P)-binding Rossmann-like Domain"/>
    <property type="match status" value="1"/>
</dbReference>
<dbReference type="Pfam" id="PF00725">
    <property type="entry name" value="3HCDH"/>
    <property type="match status" value="1"/>
</dbReference>
<dbReference type="InterPro" id="IPR036291">
    <property type="entry name" value="NAD(P)-bd_dom_sf"/>
</dbReference>
<dbReference type="EMBL" id="BRXS01000005">
    <property type="protein sequence ID" value="GLC27070.1"/>
    <property type="molecule type" value="Genomic_DNA"/>
</dbReference>
<dbReference type="InterPro" id="IPR006108">
    <property type="entry name" value="3HC_DH_C"/>
</dbReference>
<dbReference type="Gene3D" id="1.10.1040.10">
    <property type="entry name" value="N-(1-d-carboxylethyl)-l-norvaline Dehydrogenase, domain 2"/>
    <property type="match status" value="1"/>
</dbReference>
<dbReference type="PIRSF" id="PIRSF000105">
    <property type="entry name" value="HCDH"/>
    <property type="match status" value="1"/>
</dbReference>
<evidence type="ECO:0000256" key="1">
    <source>
        <dbReference type="ARBA" id="ARBA00023002"/>
    </source>
</evidence>
<dbReference type="Proteomes" id="UP001161325">
    <property type="component" value="Unassembled WGS sequence"/>
</dbReference>
<keyword evidence="1" id="KW-0560">Oxidoreductase</keyword>
<protein>
    <submittedName>
        <fullName evidence="5">3-hydroxybutyryl-CoA dehydrogenase</fullName>
    </submittedName>
</protein>
<dbReference type="GO" id="GO:0006635">
    <property type="term" value="P:fatty acid beta-oxidation"/>
    <property type="evidence" value="ECO:0007669"/>
    <property type="project" value="TreeGrafter"/>
</dbReference>